<feature type="domain" description="YCII-related" evidence="1">
    <location>
        <begin position="17"/>
        <end position="103"/>
    </location>
</feature>
<evidence type="ECO:0000259" key="1">
    <source>
        <dbReference type="Pfam" id="PF03795"/>
    </source>
</evidence>
<dbReference type="InterPro" id="IPR051807">
    <property type="entry name" value="Sec-metab_biosynth-assoc"/>
</dbReference>
<reference evidence="2 3" key="1">
    <citation type="submission" date="2018-04" db="EMBL/GenBank/DDBJ databases">
        <authorList>
            <person name="Huttner S."/>
            <person name="Dainat J."/>
        </authorList>
    </citation>
    <scope>NUCLEOTIDE SEQUENCE [LARGE SCALE GENOMIC DNA]</scope>
</reference>
<name>A0A446BEG1_9PEZI</name>
<dbReference type="Pfam" id="PF03795">
    <property type="entry name" value="YCII"/>
    <property type="match status" value="1"/>
</dbReference>
<dbReference type="PANTHER" id="PTHR33606">
    <property type="entry name" value="PROTEIN YCII"/>
    <property type="match status" value="1"/>
</dbReference>
<proteinExistence type="predicted"/>
<sequence>MATNAAPAAGEKKKFEWLVVIPDFPGAQQKRLDVRPEHFANLRPFRESGVYQMGGAILNEVPTSADPSTFSFAGSTIVMLASSREEIKEVLRQDVYGKSGVWDVENAQMWPLLCAFRTLKE</sequence>
<evidence type="ECO:0000313" key="3">
    <source>
        <dbReference type="Proteomes" id="UP000289323"/>
    </source>
</evidence>
<protein>
    <submittedName>
        <fullName evidence="2">2dfd283c-f207-4328-bbd7-303f58aaccb9</fullName>
    </submittedName>
</protein>
<dbReference type="SUPFAM" id="SSF54909">
    <property type="entry name" value="Dimeric alpha+beta barrel"/>
    <property type="match status" value="1"/>
</dbReference>
<dbReference type="Gene3D" id="3.30.70.1060">
    <property type="entry name" value="Dimeric alpha+beta barrel"/>
    <property type="match status" value="1"/>
</dbReference>
<dbReference type="InterPro" id="IPR011008">
    <property type="entry name" value="Dimeric_a/b-barrel"/>
</dbReference>
<accession>A0A446BEG1</accession>
<evidence type="ECO:0000313" key="2">
    <source>
        <dbReference type="EMBL" id="SPQ20902.1"/>
    </source>
</evidence>
<dbReference type="InterPro" id="IPR005545">
    <property type="entry name" value="YCII"/>
</dbReference>
<dbReference type="AlphaFoldDB" id="A0A446BEG1"/>
<dbReference type="Proteomes" id="UP000289323">
    <property type="component" value="Unassembled WGS sequence"/>
</dbReference>
<dbReference type="PANTHER" id="PTHR33606:SF3">
    <property type="entry name" value="PROTEIN YCII"/>
    <property type="match status" value="1"/>
</dbReference>
<gene>
    <name evidence="2" type="ORF">TT172_LOCUS3321</name>
</gene>
<dbReference type="EMBL" id="OUUZ01000008">
    <property type="protein sequence ID" value="SPQ20902.1"/>
    <property type="molecule type" value="Genomic_DNA"/>
</dbReference>
<organism evidence="2 3">
    <name type="scientific">Thermothielavioides terrestris</name>
    <dbReference type="NCBI Taxonomy" id="2587410"/>
    <lineage>
        <taxon>Eukaryota</taxon>
        <taxon>Fungi</taxon>
        <taxon>Dikarya</taxon>
        <taxon>Ascomycota</taxon>
        <taxon>Pezizomycotina</taxon>
        <taxon>Sordariomycetes</taxon>
        <taxon>Sordariomycetidae</taxon>
        <taxon>Sordariales</taxon>
        <taxon>Chaetomiaceae</taxon>
        <taxon>Thermothielavioides</taxon>
    </lineage>
</organism>